<gene>
    <name evidence="1" type="ORF">RG540_CH23400</name>
</gene>
<protein>
    <submittedName>
        <fullName evidence="1">Uncharacterized protein</fullName>
    </submittedName>
</protein>
<sequence>MPNYPETKLTKALRGGEFPVIVSLARHDLDLAKAAIGAGAFAIKVHLNAYHRATGTTFGSFAEERPFFEKLAPLGVPLLVMAGQETVPTPDELDALADLGFEGFNVYFDHLQSHLLQSKLRPIPALGEKSTDEDLKTIVAIPGAMMEASVASFADYGRPLTETDLACYGKITTKAGIPVIAPSQKRFVADDMARLKAAGIAAPLLGVIVTGTTPESLEVAVRPIVDAAAG</sequence>
<dbReference type="RefSeq" id="WP_038587958.1">
    <property type="nucleotide sequence ID" value="NZ_HG938353.1"/>
</dbReference>
<dbReference type="KEGG" id="ngg:RG540_CH23400"/>
<evidence type="ECO:0000313" key="1">
    <source>
        <dbReference type="EMBL" id="CDN48508.1"/>
    </source>
</evidence>
<accession>A0A068SQM5</accession>
<name>A0A068SQM5_NEOGA</name>
<dbReference type="OrthoDB" id="3527348at2"/>
<organism evidence="1 2">
    <name type="scientific">Neorhizobium galegae bv. orientalis str. HAMBI 540</name>
    <dbReference type="NCBI Taxonomy" id="1028800"/>
    <lineage>
        <taxon>Bacteria</taxon>
        <taxon>Pseudomonadati</taxon>
        <taxon>Pseudomonadota</taxon>
        <taxon>Alphaproteobacteria</taxon>
        <taxon>Hyphomicrobiales</taxon>
        <taxon>Rhizobiaceae</taxon>
        <taxon>Rhizobium/Agrobacterium group</taxon>
        <taxon>Neorhizobium</taxon>
    </lineage>
</organism>
<keyword evidence="2" id="KW-1185">Reference proteome</keyword>
<evidence type="ECO:0000313" key="2">
    <source>
        <dbReference type="Proteomes" id="UP000028181"/>
    </source>
</evidence>
<dbReference type="eggNOG" id="COG3010">
    <property type="taxonomic scope" value="Bacteria"/>
</dbReference>
<proteinExistence type="predicted"/>
<dbReference type="EMBL" id="HG938353">
    <property type="protein sequence ID" value="CDN48508.1"/>
    <property type="molecule type" value="Genomic_DNA"/>
</dbReference>
<dbReference type="PATRIC" id="fig|1028800.3.peg.2369"/>
<dbReference type="Proteomes" id="UP000028181">
    <property type="component" value="Chromosome I"/>
</dbReference>
<reference evidence="2" key="1">
    <citation type="journal article" date="2014" name="BMC Genomics">
        <title>Genome sequencing of two Neorhizobium galegae strains reveals a noeT gene responsible for the unusual acetylation of the nodulation factors.</title>
        <authorList>
            <person name="Osterman J."/>
            <person name="Marsh J."/>
            <person name="Laine P.K."/>
            <person name="Zeng Z."/>
            <person name="Alatalo E."/>
            <person name="Sullivan J.T."/>
            <person name="Young J.P."/>
            <person name="Thomas-Oates J."/>
            <person name="Paulin L."/>
            <person name="Lindstrom K."/>
        </authorList>
    </citation>
    <scope>NUCLEOTIDE SEQUENCE [LARGE SCALE GENOMIC DNA]</scope>
    <source>
        <strain evidence="2">HAMBI 540</strain>
    </source>
</reference>
<dbReference type="HOGENOM" id="CLU_1198123_0_0_5"/>
<dbReference type="AlphaFoldDB" id="A0A068SQM5"/>
<dbReference type="GeneID" id="24258285"/>